<dbReference type="InterPro" id="IPR035906">
    <property type="entry name" value="MetI-like_sf"/>
</dbReference>
<dbReference type="Pfam" id="PF00528">
    <property type="entry name" value="BPD_transp_1"/>
    <property type="match status" value="1"/>
</dbReference>
<sequence>MLEDQKKEQAAPSPEFFGSNKKVIQPVKGKKKNYFIKHWQIYSMLIPGILYFIIFKYIPLGGIVIAFQDYNVFNGVFDSPWVGFKHFKNLFEYPEFYQVLNNTILISLYQLILGFPAPIILALLLNEVRKMMFKRTIQTVLYLPHFLSWVIVGGLVISFLSPSTGLVNEVIKYFGGAPIFFVQEPEYFRGIIVSSAIWKEVGWGTIIYLAAIAGINPELYEAAEVDGAGKLRQAISITIPSILPTIMVLLLLKIGNILDLGFEQIYMLLNPLVRDTGEVFDTYIYRVGLLGGQYSYTTAIGLFKSVVGFILLVGANKLSKKITGNSVY</sequence>
<keyword evidence="3 6" id="KW-0812">Transmembrane</keyword>
<evidence type="ECO:0000256" key="1">
    <source>
        <dbReference type="ARBA" id="ARBA00004141"/>
    </source>
</evidence>
<evidence type="ECO:0000256" key="4">
    <source>
        <dbReference type="ARBA" id="ARBA00022989"/>
    </source>
</evidence>
<feature type="transmembrane region" description="Helical" evidence="6">
    <location>
        <begin position="294"/>
        <end position="315"/>
    </location>
</feature>
<dbReference type="PANTHER" id="PTHR43496">
    <property type="entry name" value="PROTEIN LPLB"/>
    <property type="match status" value="1"/>
</dbReference>
<dbReference type="PROSITE" id="PS50928">
    <property type="entry name" value="ABC_TM1"/>
    <property type="match status" value="1"/>
</dbReference>
<evidence type="ECO:0000256" key="2">
    <source>
        <dbReference type="ARBA" id="ARBA00022448"/>
    </source>
</evidence>
<feature type="transmembrane region" description="Helical" evidence="6">
    <location>
        <begin position="146"/>
        <end position="167"/>
    </location>
</feature>
<feature type="transmembrane region" description="Helical" evidence="6">
    <location>
        <begin position="41"/>
        <end position="67"/>
    </location>
</feature>
<feature type="domain" description="ABC transmembrane type-1" evidence="7">
    <location>
        <begin position="100"/>
        <end position="315"/>
    </location>
</feature>
<dbReference type="Gene3D" id="1.10.3720.10">
    <property type="entry name" value="MetI-like"/>
    <property type="match status" value="1"/>
</dbReference>
<comment type="caution">
    <text evidence="8">The sequence shown here is derived from an EMBL/GenBank/DDBJ whole genome shotgun (WGS) entry which is preliminary data.</text>
</comment>
<protein>
    <submittedName>
        <fullName evidence="8">Protein lplB</fullName>
    </submittedName>
</protein>
<dbReference type="Proteomes" id="UP000030403">
    <property type="component" value="Unassembled WGS sequence"/>
</dbReference>
<dbReference type="eggNOG" id="COG4209">
    <property type="taxonomic scope" value="Bacteria"/>
</dbReference>
<reference evidence="8 9" key="1">
    <citation type="submission" date="2013-08" db="EMBL/GenBank/DDBJ databases">
        <authorList>
            <person name="Huang J."/>
            <person name="Wang G."/>
        </authorList>
    </citation>
    <scope>NUCLEOTIDE SEQUENCE [LARGE SCALE GENOMIC DNA]</scope>
    <source>
        <strain evidence="8 9">BH030004</strain>
    </source>
</reference>
<feature type="transmembrane region" description="Helical" evidence="6">
    <location>
        <begin position="187"/>
        <end position="213"/>
    </location>
</feature>
<keyword evidence="4 6" id="KW-1133">Transmembrane helix</keyword>
<dbReference type="AlphaFoldDB" id="A0A0A5FXQ3"/>
<dbReference type="STRING" id="1385511.GCA_000425225_00751"/>
<dbReference type="PANTHER" id="PTHR43496:SF1">
    <property type="entry name" value="POLYGALACTURONAN_RHAMNOGALACTURONAN TRANSPORT SYSTEM PERMEASE PROTEIN YTEP"/>
    <property type="match status" value="1"/>
</dbReference>
<evidence type="ECO:0000256" key="5">
    <source>
        <dbReference type="ARBA" id="ARBA00023136"/>
    </source>
</evidence>
<evidence type="ECO:0000313" key="9">
    <source>
        <dbReference type="Proteomes" id="UP000030403"/>
    </source>
</evidence>
<dbReference type="InterPro" id="IPR000515">
    <property type="entry name" value="MetI-like"/>
</dbReference>
<evidence type="ECO:0000313" key="8">
    <source>
        <dbReference type="EMBL" id="KGX84569.1"/>
    </source>
</evidence>
<gene>
    <name evidence="8" type="ORF">N783_16660</name>
</gene>
<dbReference type="SUPFAM" id="SSF161098">
    <property type="entry name" value="MetI-like"/>
    <property type="match status" value="1"/>
</dbReference>
<evidence type="ECO:0000256" key="3">
    <source>
        <dbReference type="ARBA" id="ARBA00022692"/>
    </source>
</evidence>
<feature type="transmembrane region" description="Helical" evidence="6">
    <location>
        <begin position="234"/>
        <end position="252"/>
    </location>
</feature>
<dbReference type="CDD" id="cd06261">
    <property type="entry name" value="TM_PBP2"/>
    <property type="match status" value="1"/>
</dbReference>
<organism evidence="8 9">
    <name type="scientific">Pontibacillus marinus BH030004 = DSM 16465</name>
    <dbReference type="NCBI Taxonomy" id="1385511"/>
    <lineage>
        <taxon>Bacteria</taxon>
        <taxon>Bacillati</taxon>
        <taxon>Bacillota</taxon>
        <taxon>Bacilli</taxon>
        <taxon>Bacillales</taxon>
        <taxon>Bacillaceae</taxon>
        <taxon>Pontibacillus</taxon>
    </lineage>
</organism>
<accession>A0A0A5FXQ3</accession>
<proteinExistence type="inferred from homology"/>
<evidence type="ECO:0000259" key="7">
    <source>
        <dbReference type="PROSITE" id="PS50928"/>
    </source>
</evidence>
<dbReference type="GO" id="GO:0055085">
    <property type="term" value="P:transmembrane transport"/>
    <property type="evidence" value="ECO:0007669"/>
    <property type="project" value="InterPro"/>
</dbReference>
<dbReference type="RefSeq" id="WP_407946848.1">
    <property type="nucleotide sequence ID" value="NZ_AULJ01000008.1"/>
</dbReference>
<keyword evidence="5 6" id="KW-0472">Membrane</keyword>
<dbReference type="EMBL" id="AVPF01000053">
    <property type="protein sequence ID" value="KGX84569.1"/>
    <property type="molecule type" value="Genomic_DNA"/>
</dbReference>
<evidence type="ECO:0000256" key="6">
    <source>
        <dbReference type="RuleBase" id="RU363032"/>
    </source>
</evidence>
<keyword evidence="9" id="KW-1185">Reference proteome</keyword>
<keyword evidence="2 6" id="KW-0813">Transport</keyword>
<feature type="transmembrane region" description="Helical" evidence="6">
    <location>
        <begin position="104"/>
        <end position="125"/>
    </location>
</feature>
<comment type="similarity">
    <text evidence="6">Belongs to the binding-protein-dependent transport system permease family.</text>
</comment>
<name>A0A0A5FXQ3_9BACI</name>
<dbReference type="GO" id="GO:0005886">
    <property type="term" value="C:plasma membrane"/>
    <property type="evidence" value="ECO:0007669"/>
    <property type="project" value="UniProtKB-SubCell"/>
</dbReference>
<comment type="subcellular location">
    <subcellularLocation>
        <location evidence="6">Cell membrane</location>
        <topology evidence="6">Multi-pass membrane protein</topology>
    </subcellularLocation>
    <subcellularLocation>
        <location evidence="1">Membrane</location>
        <topology evidence="1">Multi-pass membrane protein</topology>
    </subcellularLocation>
</comment>